<keyword evidence="3" id="KW-0175">Coiled coil</keyword>
<reference evidence="4 5" key="1">
    <citation type="submission" date="2024-09" db="EMBL/GenBank/DDBJ databases">
        <title>Genome sequencing and assembly of Phytophthora oleae, isolate VK10A, causative agent of rot of olive drupes.</title>
        <authorList>
            <person name="Conti Taguali S."/>
            <person name="Riolo M."/>
            <person name="La Spada F."/>
            <person name="Cacciola S.O."/>
            <person name="Dionisio G."/>
        </authorList>
    </citation>
    <scope>NUCLEOTIDE SEQUENCE [LARGE SCALE GENOMIC DNA]</scope>
    <source>
        <strain evidence="4 5">VK10A</strain>
    </source>
</reference>
<evidence type="ECO:0000256" key="1">
    <source>
        <dbReference type="ARBA" id="ARBA00022614"/>
    </source>
</evidence>
<evidence type="ECO:0000313" key="4">
    <source>
        <dbReference type="EMBL" id="KAL3661361.1"/>
    </source>
</evidence>
<keyword evidence="1" id="KW-0433">Leucine-rich repeat</keyword>
<dbReference type="PROSITE" id="PS51450">
    <property type="entry name" value="LRR"/>
    <property type="match status" value="4"/>
</dbReference>
<protein>
    <submittedName>
        <fullName evidence="4">Uncharacterized protein</fullName>
    </submittedName>
</protein>
<dbReference type="InterPro" id="IPR025875">
    <property type="entry name" value="Leu-rich_rpt_4"/>
</dbReference>
<dbReference type="InterPro" id="IPR001611">
    <property type="entry name" value="Leu-rich_rpt"/>
</dbReference>
<dbReference type="SMART" id="SM00365">
    <property type="entry name" value="LRR_SD22"/>
    <property type="match status" value="5"/>
</dbReference>
<dbReference type="SUPFAM" id="SSF52075">
    <property type="entry name" value="Outer arm dynein light chain 1"/>
    <property type="match status" value="1"/>
</dbReference>
<accession>A0ABD3F6P4</accession>
<dbReference type="InterPro" id="IPR032675">
    <property type="entry name" value="LRR_dom_sf"/>
</dbReference>
<dbReference type="Gene3D" id="3.80.10.10">
    <property type="entry name" value="Ribonuclease Inhibitor"/>
    <property type="match status" value="2"/>
</dbReference>
<dbReference type="Pfam" id="PF14580">
    <property type="entry name" value="LRR_9"/>
    <property type="match status" value="1"/>
</dbReference>
<feature type="coiled-coil region" evidence="3">
    <location>
        <begin position="678"/>
        <end position="705"/>
    </location>
</feature>
<proteinExistence type="predicted"/>
<evidence type="ECO:0000256" key="2">
    <source>
        <dbReference type="ARBA" id="ARBA00022737"/>
    </source>
</evidence>
<dbReference type="InterPro" id="IPR050576">
    <property type="entry name" value="Cilia_flagella_integrity"/>
</dbReference>
<evidence type="ECO:0000256" key="3">
    <source>
        <dbReference type="SAM" id="Coils"/>
    </source>
</evidence>
<name>A0ABD3F6P4_9STRA</name>
<sequence length="723" mass="83291">MAQDGVFTSASITEITGENEHEQLEEIEVIFGNFEQIGRDALRKCSNLHKFTMVNCNLTEISSFEPVGESLVHLCLSNQNISKINGLSALHELRHLYLQQNRISRIEGLESCRKLQTLWLYENCLTTVDNLGFCSDLRELWLQKNNIQTLKASSGGISELVNLQKLNLANNRIRDVDEFDHLRKLIVLRQLSFADEHFGSNPIVSHPDYRPFAITILKQLRQLDGIMVGGDERSTAEDQFFTQSLEFNDQLAELTLAYQQELRSIFTRKERGASNVQMLQQELIEALNDVEACVTAGQAQIEEEKRRQLQLREQNSQLLRENVTKLQQDFCARIKEQHDREEKALAEEERDYEIMELEAMAEQNQALAIAALQNAFSSKIAFQQLLQHMPDFRFIAESFRRPTNQQQEAVYGQDDREVHILQIYRFFHDELATAFEENTRRIEKEASTGDAQGCELYLYAVADNDEVISLLQNGLTTAEHNDTTRSSLDEWVFLFSNPLVALQFYTGTISELEPLSDESDDGSSSQESEPLVESFNLLLCQVRMQKTIELFHPENVRFSSLEELHSVANPRGAVLPPPPTAFLQLELGARDSWSASPSGGHVYMARRAVVYAHVLPQFVLLCSKRSELSARHNDPRVDDQTQYSEALLTQFQRKLRTEVDAYHSRLYQEMDPATIRVREQFQQESERLQQRLKSNEDRISQEKLEQERILRSLRGEKAERRRK</sequence>
<organism evidence="4 5">
    <name type="scientific">Phytophthora oleae</name>
    <dbReference type="NCBI Taxonomy" id="2107226"/>
    <lineage>
        <taxon>Eukaryota</taxon>
        <taxon>Sar</taxon>
        <taxon>Stramenopiles</taxon>
        <taxon>Oomycota</taxon>
        <taxon>Peronosporomycetes</taxon>
        <taxon>Peronosporales</taxon>
        <taxon>Peronosporaceae</taxon>
        <taxon>Phytophthora</taxon>
    </lineage>
</organism>
<dbReference type="PANTHER" id="PTHR45973">
    <property type="entry name" value="PROTEIN PHOSPHATASE 1 REGULATORY SUBUNIT SDS22-RELATED"/>
    <property type="match status" value="1"/>
</dbReference>
<comment type="caution">
    <text evidence="4">The sequence shown here is derived from an EMBL/GenBank/DDBJ whole genome shotgun (WGS) entry which is preliminary data.</text>
</comment>
<evidence type="ECO:0000313" key="5">
    <source>
        <dbReference type="Proteomes" id="UP001632037"/>
    </source>
</evidence>
<dbReference type="SMART" id="SM00369">
    <property type="entry name" value="LRR_TYP"/>
    <property type="match status" value="3"/>
</dbReference>
<dbReference type="Proteomes" id="UP001632037">
    <property type="component" value="Unassembled WGS sequence"/>
</dbReference>
<dbReference type="InterPro" id="IPR003591">
    <property type="entry name" value="Leu-rich_rpt_typical-subtyp"/>
</dbReference>
<keyword evidence="5" id="KW-1185">Reference proteome</keyword>
<dbReference type="EMBL" id="JBIMZQ010000036">
    <property type="protein sequence ID" value="KAL3661361.1"/>
    <property type="molecule type" value="Genomic_DNA"/>
</dbReference>
<gene>
    <name evidence="4" type="ORF">V7S43_013565</name>
</gene>
<dbReference type="Pfam" id="PF12799">
    <property type="entry name" value="LRR_4"/>
    <property type="match status" value="1"/>
</dbReference>
<dbReference type="PANTHER" id="PTHR45973:SF35">
    <property type="entry name" value="LEUCINE-RICH REPEAT-CONTAINING PROTEIN 43"/>
    <property type="match status" value="1"/>
</dbReference>
<dbReference type="AlphaFoldDB" id="A0ABD3F6P4"/>
<feature type="coiled-coil region" evidence="3">
    <location>
        <begin position="301"/>
        <end position="365"/>
    </location>
</feature>
<keyword evidence="2" id="KW-0677">Repeat</keyword>